<sequence>MKSLACFLIICGSRLLLFISLFKPYHAYVRLLHAMKSFFSPQQNLYSCSQLIVLFMYFSLYVATAFNLQLNAA</sequence>
<geneLocation type="mitochondrion" evidence="2"/>
<reference evidence="2" key="1">
    <citation type="journal article" date="2015" name="Genome Biol. Evol.">
        <title>Organellar Genomes of White Spruce (Picea glauca): Assembly and Annotation.</title>
        <authorList>
            <person name="Jackman S.D."/>
            <person name="Warren R.L."/>
            <person name="Gibb E.A."/>
            <person name="Vandervalk B.P."/>
            <person name="Mohamadi H."/>
            <person name="Chu J."/>
            <person name="Raymond A."/>
            <person name="Pleasance S."/>
            <person name="Coope R."/>
            <person name="Wildung M.R."/>
            <person name="Ritland C.E."/>
            <person name="Bousquet J."/>
            <person name="Jones S.J."/>
            <person name="Bohlmann J."/>
            <person name="Birol I."/>
        </authorList>
    </citation>
    <scope>NUCLEOTIDE SEQUENCE [LARGE SCALE GENOMIC DNA]</scope>
    <source>
        <tissue evidence="2">Flushing bud</tissue>
    </source>
</reference>
<keyword evidence="1" id="KW-1133">Transmembrane helix</keyword>
<proteinExistence type="predicted"/>
<comment type="caution">
    <text evidence="2">The sequence shown here is derived from an EMBL/GenBank/DDBJ whole genome shotgun (WGS) entry which is preliminary data.</text>
</comment>
<evidence type="ECO:0000256" key="1">
    <source>
        <dbReference type="SAM" id="Phobius"/>
    </source>
</evidence>
<protein>
    <submittedName>
        <fullName evidence="2">Uncharacterized protein</fullName>
    </submittedName>
</protein>
<accession>A0A101LUB5</accession>
<keyword evidence="1" id="KW-0812">Transmembrane</keyword>
<keyword evidence="2" id="KW-0496">Mitochondrion</keyword>
<keyword evidence="1" id="KW-0472">Membrane</keyword>
<gene>
    <name evidence="2" type="ORF">ABT39_MTgene2599</name>
</gene>
<dbReference type="EMBL" id="LKAM01000018">
    <property type="protein sequence ID" value="KUM45497.1"/>
    <property type="molecule type" value="Genomic_DNA"/>
</dbReference>
<organism evidence="2">
    <name type="scientific">Picea glauca</name>
    <name type="common">White spruce</name>
    <name type="synonym">Pinus glauca</name>
    <dbReference type="NCBI Taxonomy" id="3330"/>
    <lineage>
        <taxon>Eukaryota</taxon>
        <taxon>Viridiplantae</taxon>
        <taxon>Streptophyta</taxon>
        <taxon>Embryophyta</taxon>
        <taxon>Tracheophyta</taxon>
        <taxon>Spermatophyta</taxon>
        <taxon>Pinopsida</taxon>
        <taxon>Pinidae</taxon>
        <taxon>Conifers I</taxon>
        <taxon>Pinales</taxon>
        <taxon>Pinaceae</taxon>
        <taxon>Picea</taxon>
    </lineage>
</organism>
<dbReference type="AlphaFoldDB" id="A0A101LUB5"/>
<name>A0A101LUB5_PICGL</name>
<evidence type="ECO:0000313" key="2">
    <source>
        <dbReference type="EMBL" id="KUM45497.1"/>
    </source>
</evidence>
<feature type="transmembrane region" description="Helical" evidence="1">
    <location>
        <begin position="50"/>
        <end position="70"/>
    </location>
</feature>